<evidence type="ECO:0000256" key="1">
    <source>
        <dbReference type="SAM" id="MobiDB-lite"/>
    </source>
</evidence>
<comment type="caution">
    <text evidence="2">The sequence shown here is derived from an EMBL/GenBank/DDBJ whole genome shotgun (WGS) entry which is preliminary data.</text>
</comment>
<name>A0A5D3D891_CUCMM</name>
<organism evidence="2 3">
    <name type="scientific">Cucumis melo var. makuwa</name>
    <name type="common">Oriental melon</name>
    <dbReference type="NCBI Taxonomy" id="1194695"/>
    <lineage>
        <taxon>Eukaryota</taxon>
        <taxon>Viridiplantae</taxon>
        <taxon>Streptophyta</taxon>
        <taxon>Embryophyta</taxon>
        <taxon>Tracheophyta</taxon>
        <taxon>Spermatophyta</taxon>
        <taxon>Magnoliopsida</taxon>
        <taxon>eudicotyledons</taxon>
        <taxon>Gunneridae</taxon>
        <taxon>Pentapetalae</taxon>
        <taxon>rosids</taxon>
        <taxon>fabids</taxon>
        <taxon>Cucurbitales</taxon>
        <taxon>Cucurbitaceae</taxon>
        <taxon>Benincaseae</taxon>
        <taxon>Cucumis</taxon>
    </lineage>
</organism>
<sequence length="185" mass="21258">MLHRIGKIPIFIAISYKLILPHAICFNNTIGVLTQDTFPIHFLKWAHVIPEYIELVKGNLQQWFMLYFSDPTLTRFVEHQMLSEQSLMNKATRARQPYPKSNIGTPVPAYLTGFSTTLWGQDMRDRFSSSSTIVDRELAHVMEVNEELKTYLEVVEEESNNMEARTKCSLNRSTGSKNGGNEEDD</sequence>
<dbReference type="Proteomes" id="UP000321947">
    <property type="component" value="Unassembled WGS sequence"/>
</dbReference>
<proteinExistence type="predicted"/>
<protein>
    <submittedName>
        <fullName evidence="2">CACTA en-spm transposon protein</fullName>
    </submittedName>
</protein>
<gene>
    <name evidence="2" type="ORF">E5676_scaffold307G00050</name>
</gene>
<accession>A0A5D3D891</accession>
<dbReference type="AlphaFoldDB" id="A0A5D3D891"/>
<dbReference type="EMBL" id="SSTD01006538">
    <property type="protein sequence ID" value="TYK19781.1"/>
    <property type="molecule type" value="Genomic_DNA"/>
</dbReference>
<reference evidence="2 3" key="1">
    <citation type="submission" date="2019-08" db="EMBL/GenBank/DDBJ databases">
        <title>Draft genome sequences of two oriental melons (Cucumis melo L. var makuwa).</title>
        <authorList>
            <person name="Kwon S.-Y."/>
        </authorList>
    </citation>
    <scope>NUCLEOTIDE SEQUENCE [LARGE SCALE GENOMIC DNA]</scope>
    <source>
        <strain evidence="3">cv. Chang Bougi</strain>
        <tissue evidence="2">Leaf</tissue>
    </source>
</reference>
<feature type="region of interest" description="Disordered" evidence="1">
    <location>
        <begin position="162"/>
        <end position="185"/>
    </location>
</feature>
<evidence type="ECO:0000313" key="2">
    <source>
        <dbReference type="EMBL" id="TYK19781.1"/>
    </source>
</evidence>
<evidence type="ECO:0000313" key="3">
    <source>
        <dbReference type="Proteomes" id="UP000321947"/>
    </source>
</evidence>